<sequence>MATEIILVRHGETLWNKESRFQGSADVKLSSDGVKQAERLAERFADFRLDMVYASDLQRAAKTAEIVADQHGININTEAKLREANFGVWEGLTFEEIKERDGEKLDAWLKDPVTVQTPEGENFEEVQKRAKEGLNRIKTKHEDEQVLVVAHGGTIRALLVDLLGMPLSNFWRIQQDNTAVNIVKFYDGDPIVSLINCTQHLRE</sequence>
<dbReference type="InterPro" id="IPR001345">
    <property type="entry name" value="PG/BPGM_mutase_AS"/>
</dbReference>
<dbReference type="Gene3D" id="3.40.50.1240">
    <property type="entry name" value="Phosphoglycerate mutase-like"/>
    <property type="match status" value="1"/>
</dbReference>
<dbReference type="NCBIfam" id="TIGR03162">
    <property type="entry name" value="ribazole_cobC"/>
    <property type="match status" value="1"/>
</dbReference>
<evidence type="ECO:0000256" key="1">
    <source>
        <dbReference type="ARBA" id="ARBA00023152"/>
    </source>
</evidence>
<feature type="active site" description="Tele-phosphohistidine intermediate" evidence="4">
    <location>
        <position position="10"/>
    </location>
</feature>
<protein>
    <recommendedName>
        <fullName evidence="3">Alpha-ribazole phosphatase</fullName>
        <ecNumber evidence="3">3.1.3.73</ecNumber>
    </recommendedName>
</protein>
<dbReference type="Pfam" id="PF00300">
    <property type="entry name" value="His_Phos_1"/>
    <property type="match status" value="1"/>
</dbReference>
<accession>D9QVX4</accession>
<dbReference type="SUPFAM" id="SSF53254">
    <property type="entry name" value="Phosphoglycerate mutase-like"/>
    <property type="match status" value="1"/>
</dbReference>
<evidence type="ECO:0000256" key="4">
    <source>
        <dbReference type="PIRSR" id="PIRSR613078-1"/>
    </source>
</evidence>
<evidence type="ECO:0000256" key="5">
    <source>
        <dbReference type="PIRSR" id="PIRSR613078-2"/>
    </source>
</evidence>
<feature type="active site" description="Proton donor/acceptor" evidence="4">
    <location>
        <position position="83"/>
    </location>
</feature>
<dbReference type="GO" id="GO:0043755">
    <property type="term" value="F:alpha-ribazole phosphatase activity"/>
    <property type="evidence" value="ECO:0007669"/>
    <property type="project" value="UniProtKB-UniRule"/>
</dbReference>
<proteinExistence type="predicted"/>
<dbReference type="InterPro" id="IPR029033">
    <property type="entry name" value="His_PPase_superfam"/>
</dbReference>
<evidence type="ECO:0000313" key="7">
    <source>
        <dbReference type="Proteomes" id="UP000001661"/>
    </source>
</evidence>
<dbReference type="PANTHER" id="PTHR48100:SF1">
    <property type="entry name" value="HISTIDINE PHOSPHATASE FAMILY PROTEIN-RELATED"/>
    <property type="match status" value="1"/>
</dbReference>
<name>D9QVX4_ACEAZ</name>
<dbReference type="RefSeq" id="WP_013277829.1">
    <property type="nucleotide sequence ID" value="NC_014378.1"/>
</dbReference>
<dbReference type="EMBL" id="CP002105">
    <property type="protein sequence ID" value="ADL12383.1"/>
    <property type="molecule type" value="Genomic_DNA"/>
</dbReference>
<dbReference type="PROSITE" id="PS00175">
    <property type="entry name" value="PG_MUTASE"/>
    <property type="match status" value="1"/>
</dbReference>
<dbReference type="Proteomes" id="UP000001661">
    <property type="component" value="Chromosome"/>
</dbReference>
<feature type="binding site" evidence="5">
    <location>
        <begin position="9"/>
        <end position="16"/>
    </location>
    <ligand>
        <name>substrate</name>
    </ligand>
</feature>
<keyword evidence="7" id="KW-1185">Reference proteome</keyword>
<organism evidence="6 7">
    <name type="scientific">Acetohalobium arabaticum (strain ATCC 49924 / DSM 5501 / Z-7288)</name>
    <dbReference type="NCBI Taxonomy" id="574087"/>
    <lineage>
        <taxon>Bacteria</taxon>
        <taxon>Bacillati</taxon>
        <taxon>Bacillota</taxon>
        <taxon>Clostridia</taxon>
        <taxon>Halanaerobiales</taxon>
        <taxon>Halobacteroidaceae</taxon>
        <taxon>Acetohalobium</taxon>
    </lineage>
</organism>
<dbReference type="HOGENOM" id="CLU_033323_8_4_9"/>
<dbReference type="SMART" id="SM00855">
    <property type="entry name" value="PGAM"/>
    <property type="match status" value="1"/>
</dbReference>
<dbReference type="InterPro" id="IPR050275">
    <property type="entry name" value="PGM_Phosphatase"/>
</dbReference>
<evidence type="ECO:0000256" key="2">
    <source>
        <dbReference type="ARBA" id="ARBA00023235"/>
    </source>
</evidence>
<dbReference type="KEGG" id="aar:Acear_0848"/>
<dbReference type="OrthoDB" id="9781415at2"/>
<dbReference type="InterPro" id="IPR013078">
    <property type="entry name" value="His_Pase_superF_clade-1"/>
</dbReference>
<evidence type="ECO:0000256" key="3">
    <source>
        <dbReference type="NCBIfam" id="TIGR03162"/>
    </source>
</evidence>
<evidence type="ECO:0000313" key="6">
    <source>
        <dbReference type="EMBL" id="ADL12383.1"/>
    </source>
</evidence>
<dbReference type="PANTHER" id="PTHR48100">
    <property type="entry name" value="BROAD-SPECIFICITY PHOSPHATASE YOR283W-RELATED"/>
    <property type="match status" value="1"/>
</dbReference>
<dbReference type="eggNOG" id="COG0406">
    <property type="taxonomic scope" value="Bacteria"/>
</dbReference>
<dbReference type="GO" id="GO:0005737">
    <property type="term" value="C:cytoplasm"/>
    <property type="evidence" value="ECO:0007669"/>
    <property type="project" value="TreeGrafter"/>
</dbReference>
<keyword evidence="2" id="KW-0413">Isomerase</keyword>
<reference evidence="6 7" key="1">
    <citation type="journal article" date="2010" name="Stand. Genomic Sci.">
        <title>Complete genome sequence of Acetohalobium arabaticum type strain (Z-7288).</title>
        <authorList>
            <person name="Sikorski J."/>
            <person name="Lapidus A."/>
            <person name="Chertkov O."/>
            <person name="Lucas S."/>
            <person name="Copeland A."/>
            <person name="Glavina Del Rio T."/>
            <person name="Nolan M."/>
            <person name="Tice H."/>
            <person name="Cheng J.F."/>
            <person name="Han C."/>
            <person name="Brambilla E."/>
            <person name="Pitluck S."/>
            <person name="Liolios K."/>
            <person name="Ivanova N."/>
            <person name="Mavromatis K."/>
            <person name="Mikhailova N."/>
            <person name="Pati A."/>
            <person name="Bruce D."/>
            <person name="Detter C."/>
            <person name="Tapia R."/>
            <person name="Goodwin L."/>
            <person name="Chen A."/>
            <person name="Palaniappan K."/>
            <person name="Land M."/>
            <person name="Hauser L."/>
            <person name="Chang Y.J."/>
            <person name="Jeffries C.D."/>
            <person name="Rohde M."/>
            <person name="Goker M."/>
            <person name="Spring S."/>
            <person name="Woyke T."/>
            <person name="Bristow J."/>
            <person name="Eisen J.A."/>
            <person name="Markowitz V."/>
            <person name="Hugenholtz P."/>
            <person name="Kyrpides N.C."/>
            <person name="Klenk H.P."/>
        </authorList>
    </citation>
    <scope>NUCLEOTIDE SEQUENCE [LARGE SCALE GENOMIC DNA]</scope>
    <source>
        <strain evidence="7">ATCC 49924 / DSM 5501 / Z-7288</strain>
    </source>
</reference>
<feature type="binding site" evidence="5">
    <location>
        <position position="59"/>
    </location>
    <ligand>
        <name>substrate</name>
    </ligand>
</feature>
<dbReference type="GO" id="GO:0009236">
    <property type="term" value="P:cobalamin biosynthetic process"/>
    <property type="evidence" value="ECO:0007669"/>
    <property type="project" value="UniProtKB-UniRule"/>
</dbReference>
<dbReference type="InterPro" id="IPR017578">
    <property type="entry name" value="Ribazole_CobC"/>
</dbReference>
<dbReference type="STRING" id="574087.Acear_0848"/>
<gene>
    <name evidence="6" type="ordered locus">Acear_0848</name>
</gene>
<dbReference type="CDD" id="cd07067">
    <property type="entry name" value="HP_PGM_like"/>
    <property type="match status" value="1"/>
</dbReference>
<dbReference type="PIRSF" id="PIRSF000709">
    <property type="entry name" value="6PFK_2-Ptase"/>
    <property type="match status" value="1"/>
</dbReference>
<dbReference type="EC" id="3.1.3.73" evidence="3"/>
<dbReference type="AlphaFoldDB" id="D9QVX4"/>
<keyword evidence="1" id="KW-0324">Glycolysis</keyword>